<dbReference type="InterPro" id="IPR033399">
    <property type="entry name" value="TP_0789-like"/>
</dbReference>
<dbReference type="Gene3D" id="2.50.20.10">
    <property type="entry name" value="Lipoprotein localisation LolA/LolB/LppX"/>
    <property type="match status" value="1"/>
</dbReference>
<gene>
    <name evidence="2" type="ORF">MNBD_GAMMA17-754</name>
</gene>
<feature type="domain" description="Uncharacterized protein TP-0789" evidence="1">
    <location>
        <begin position="94"/>
        <end position="279"/>
    </location>
</feature>
<reference evidence="2" key="1">
    <citation type="submission" date="2018-06" db="EMBL/GenBank/DDBJ databases">
        <authorList>
            <person name="Zhirakovskaya E."/>
        </authorList>
    </citation>
    <scope>NUCLEOTIDE SEQUENCE</scope>
</reference>
<sequence>MLRNRFIKKIFSRAVFFLMLIASLLFFEGRSYAAESDVILTGEEIVASCGIKSAGDDQRSRLTVILQNTQQGTEKRSVYRRYWKGYAGLDGVFDKMLLFTEYPPDAVGSAFMRVSYVAEAEKTADQWIYLPLLKKIRRVSIRDPSDSFLNSDLTYADVGQRALSADNHKFLGIKAVQGLDFLQVESVPVGASAYGKRIQWYLRGEDWDTCASVRIDYFTKEGVLSKIQFNKWQQINGAWVWDRVLVRNMISGNVSIFVVGDVDVNIGLKDELFSARTLRVGPRALAGVGKKEVE</sequence>
<dbReference type="AlphaFoldDB" id="A0A3B0ZD16"/>
<dbReference type="CDD" id="cd16329">
    <property type="entry name" value="LolA_like"/>
    <property type="match status" value="1"/>
</dbReference>
<proteinExistence type="predicted"/>
<dbReference type="Pfam" id="PF17131">
    <property type="entry name" value="LolA_like"/>
    <property type="match status" value="1"/>
</dbReference>
<dbReference type="EMBL" id="UOFQ01000054">
    <property type="protein sequence ID" value="VAW86870.1"/>
    <property type="molecule type" value="Genomic_DNA"/>
</dbReference>
<protein>
    <recommendedName>
        <fullName evidence="1">Uncharacterized protein TP-0789 domain-containing protein</fullName>
    </recommendedName>
</protein>
<evidence type="ECO:0000259" key="1">
    <source>
        <dbReference type="Pfam" id="PF17131"/>
    </source>
</evidence>
<accession>A0A3B0ZD16</accession>
<evidence type="ECO:0000313" key="2">
    <source>
        <dbReference type="EMBL" id="VAW86870.1"/>
    </source>
</evidence>
<organism evidence="2">
    <name type="scientific">hydrothermal vent metagenome</name>
    <dbReference type="NCBI Taxonomy" id="652676"/>
    <lineage>
        <taxon>unclassified sequences</taxon>
        <taxon>metagenomes</taxon>
        <taxon>ecological metagenomes</taxon>
    </lineage>
</organism>
<name>A0A3B0ZD16_9ZZZZ</name>